<dbReference type="Proteomes" id="UP000007798">
    <property type="component" value="Unassembled WGS sequence"/>
</dbReference>
<dbReference type="eggNOG" id="KOG0029">
    <property type="taxonomic scope" value="Eukaryota"/>
</dbReference>
<dbReference type="OrthoDB" id="7777654at2759"/>
<evidence type="ECO:0000256" key="5">
    <source>
        <dbReference type="ARBA" id="ARBA00045409"/>
    </source>
</evidence>
<sequence length="478" mass="54979">MDLPFGTQTPELDVLIVGAGLSGLASAVKILSKEQSLKMKIIDENPMPGGQLGESGNRFVNSDQDQMITFLTYVQVLPHRYVPDFSSDSLRRCWDLDRGLTSLPARFELWRYINMLEIRMKKFGSKKFNLRNRGPTMERHICNNLFFNKSRFFMFNVVEIACGANPSDVDYDEFMVVCSSCGGLRMLIDLYFTFPSSLFEFSTRKLVDNIMEKIKFADMVMNCRATRVDHFKNYVEVSDSLGMKHTAQTVILAIPWNKVQKLEFNPPLPKEFQQTVKAYQKPRRVITQFYMRYPKSYWRSQGYSGHFLSSEPLVCGRECRSGIYRGYMMHTQDEVDEVKQTVLDLVSEYFGDEMQHPLEYQQSTFELNMALHSPQITPWHRVIWSSSAAVGTYYRNLMGGAVQSGVRAAVSALFVIRPQVVSWKDMMDVDEKDQYAGVNVGRVRGLLSRLNLYNVTFYSVFVLGIIFILNIGYNRSVS</sequence>
<dbReference type="Pfam" id="PF01593">
    <property type="entry name" value="Amino_oxidase"/>
    <property type="match status" value="1"/>
</dbReference>
<evidence type="ECO:0000256" key="9">
    <source>
        <dbReference type="RuleBase" id="RU362067"/>
    </source>
</evidence>
<keyword evidence="9" id="KW-0274">FAD</keyword>
<dbReference type="FunCoup" id="B4NAL0">
    <property type="interactions" value="188"/>
</dbReference>
<keyword evidence="9" id="KW-1133">Transmembrane helix</keyword>
<dbReference type="GO" id="GO:0008131">
    <property type="term" value="F:primary methylamine oxidase activity"/>
    <property type="evidence" value="ECO:0007669"/>
    <property type="project" value="UniProtKB-ARBA"/>
</dbReference>
<comment type="catalytic activity">
    <reaction evidence="6">
        <text>a secondary aliphatic amine + O2 + H2O = a primary amine + an aldehyde + H2O2</text>
        <dbReference type="Rhea" id="RHEA:26414"/>
        <dbReference type="ChEBI" id="CHEBI:15377"/>
        <dbReference type="ChEBI" id="CHEBI:15379"/>
        <dbReference type="ChEBI" id="CHEBI:16240"/>
        <dbReference type="ChEBI" id="CHEBI:17478"/>
        <dbReference type="ChEBI" id="CHEBI:58855"/>
        <dbReference type="ChEBI" id="CHEBI:65296"/>
        <dbReference type="EC" id="1.4.3.4"/>
    </reaction>
</comment>
<evidence type="ECO:0000259" key="10">
    <source>
        <dbReference type="Pfam" id="PF01593"/>
    </source>
</evidence>
<evidence type="ECO:0000256" key="7">
    <source>
        <dbReference type="ARBA" id="ARBA00049354"/>
    </source>
</evidence>
<dbReference type="EC" id="1.4.3.-" evidence="9"/>
<dbReference type="AlphaFoldDB" id="B4NAL0"/>
<dbReference type="InterPro" id="IPR036188">
    <property type="entry name" value="FAD/NAD-bd_sf"/>
</dbReference>
<dbReference type="InterPro" id="IPR001613">
    <property type="entry name" value="Flavin_amine_oxidase"/>
</dbReference>
<dbReference type="InterPro" id="IPR002937">
    <property type="entry name" value="Amino_oxidase"/>
</dbReference>
<keyword evidence="12" id="KW-1185">Reference proteome</keyword>
<keyword evidence="9" id="KW-0285">Flavoprotein</keyword>
<dbReference type="EMBL" id="CH964232">
    <property type="protein sequence ID" value="EDW80824.1"/>
    <property type="molecule type" value="Genomic_DNA"/>
</dbReference>
<gene>
    <name evidence="11" type="primary">Dwil\GK11738</name>
    <name evidence="11" type="ORF">Dwil_GK11738</name>
</gene>
<reference evidence="11 12" key="1">
    <citation type="journal article" date="2007" name="Nature">
        <title>Evolution of genes and genomes on the Drosophila phylogeny.</title>
        <authorList>
            <consortium name="Drosophila 12 Genomes Consortium"/>
            <person name="Clark A.G."/>
            <person name="Eisen M.B."/>
            <person name="Smith D.R."/>
            <person name="Bergman C.M."/>
            <person name="Oliver B."/>
            <person name="Markow T.A."/>
            <person name="Kaufman T.C."/>
            <person name="Kellis M."/>
            <person name="Gelbart W."/>
            <person name="Iyer V.N."/>
            <person name="Pollard D.A."/>
            <person name="Sackton T.B."/>
            <person name="Larracuente A.M."/>
            <person name="Singh N.D."/>
            <person name="Abad J.P."/>
            <person name="Abt D.N."/>
            <person name="Adryan B."/>
            <person name="Aguade M."/>
            <person name="Akashi H."/>
            <person name="Anderson W.W."/>
            <person name="Aquadro C.F."/>
            <person name="Ardell D.H."/>
            <person name="Arguello R."/>
            <person name="Artieri C.G."/>
            <person name="Barbash D.A."/>
            <person name="Barker D."/>
            <person name="Barsanti P."/>
            <person name="Batterham P."/>
            <person name="Batzoglou S."/>
            <person name="Begun D."/>
            <person name="Bhutkar A."/>
            <person name="Blanco E."/>
            <person name="Bosak S.A."/>
            <person name="Bradley R.K."/>
            <person name="Brand A.D."/>
            <person name="Brent M.R."/>
            <person name="Brooks A.N."/>
            <person name="Brown R.H."/>
            <person name="Butlin R.K."/>
            <person name="Caggese C."/>
            <person name="Calvi B.R."/>
            <person name="Bernardo de Carvalho A."/>
            <person name="Caspi A."/>
            <person name="Castrezana S."/>
            <person name="Celniker S.E."/>
            <person name="Chang J.L."/>
            <person name="Chapple C."/>
            <person name="Chatterji S."/>
            <person name="Chinwalla A."/>
            <person name="Civetta A."/>
            <person name="Clifton S.W."/>
            <person name="Comeron J.M."/>
            <person name="Costello J.C."/>
            <person name="Coyne J.A."/>
            <person name="Daub J."/>
            <person name="David R.G."/>
            <person name="Delcher A.L."/>
            <person name="Delehaunty K."/>
            <person name="Do C.B."/>
            <person name="Ebling H."/>
            <person name="Edwards K."/>
            <person name="Eickbush T."/>
            <person name="Evans J.D."/>
            <person name="Filipski A."/>
            <person name="Findeiss S."/>
            <person name="Freyhult E."/>
            <person name="Fulton L."/>
            <person name="Fulton R."/>
            <person name="Garcia A.C."/>
            <person name="Gardiner A."/>
            <person name="Garfield D.A."/>
            <person name="Garvin B.E."/>
            <person name="Gibson G."/>
            <person name="Gilbert D."/>
            <person name="Gnerre S."/>
            <person name="Godfrey J."/>
            <person name="Good R."/>
            <person name="Gotea V."/>
            <person name="Gravely B."/>
            <person name="Greenberg A.J."/>
            <person name="Griffiths-Jones S."/>
            <person name="Gross S."/>
            <person name="Guigo R."/>
            <person name="Gustafson E.A."/>
            <person name="Haerty W."/>
            <person name="Hahn M.W."/>
            <person name="Halligan D.L."/>
            <person name="Halpern A.L."/>
            <person name="Halter G.M."/>
            <person name="Han M.V."/>
            <person name="Heger A."/>
            <person name="Hillier L."/>
            <person name="Hinrichs A.S."/>
            <person name="Holmes I."/>
            <person name="Hoskins R.A."/>
            <person name="Hubisz M.J."/>
            <person name="Hultmark D."/>
            <person name="Huntley M.A."/>
            <person name="Jaffe D.B."/>
            <person name="Jagadeeshan S."/>
            <person name="Jeck W.R."/>
            <person name="Johnson J."/>
            <person name="Jones C.D."/>
            <person name="Jordan W.C."/>
            <person name="Karpen G.H."/>
            <person name="Kataoka E."/>
            <person name="Keightley P.D."/>
            <person name="Kheradpour P."/>
            <person name="Kirkness E.F."/>
            <person name="Koerich L.B."/>
            <person name="Kristiansen K."/>
            <person name="Kudrna D."/>
            <person name="Kulathinal R.J."/>
            <person name="Kumar S."/>
            <person name="Kwok R."/>
            <person name="Lander E."/>
            <person name="Langley C.H."/>
            <person name="Lapoint R."/>
            <person name="Lazzaro B.P."/>
            <person name="Lee S.J."/>
            <person name="Levesque L."/>
            <person name="Li R."/>
            <person name="Lin C.F."/>
            <person name="Lin M.F."/>
            <person name="Lindblad-Toh K."/>
            <person name="Llopart A."/>
            <person name="Long M."/>
            <person name="Low L."/>
            <person name="Lozovsky E."/>
            <person name="Lu J."/>
            <person name="Luo M."/>
            <person name="Machado C.A."/>
            <person name="Makalowski W."/>
            <person name="Marzo M."/>
            <person name="Matsuda M."/>
            <person name="Matzkin L."/>
            <person name="McAllister B."/>
            <person name="McBride C.S."/>
            <person name="McKernan B."/>
            <person name="McKernan K."/>
            <person name="Mendez-Lago M."/>
            <person name="Minx P."/>
            <person name="Mollenhauer M.U."/>
            <person name="Montooth K."/>
            <person name="Mount S.M."/>
            <person name="Mu X."/>
            <person name="Myers E."/>
            <person name="Negre B."/>
            <person name="Newfeld S."/>
            <person name="Nielsen R."/>
            <person name="Noor M.A."/>
            <person name="O'Grady P."/>
            <person name="Pachter L."/>
            <person name="Papaceit M."/>
            <person name="Parisi M.J."/>
            <person name="Parisi M."/>
            <person name="Parts L."/>
            <person name="Pedersen J.S."/>
            <person name="Pesole G."/>
            <person name="Phillippy A.M."/>
            <person name="Ponting C.P."/>
            <person name="Pop M."/>
            <person name="Porcelli D."/>
            <person name="Powell J.R."/>
            <person name="Prohaska S."/>
            <person name="Pruitt K."/>
            <person name="Puig M."/>
            <person name="Quesneville H."/>
            <person name="Ram K.R."/>
            <person name="Rand D."/>
            <person name="Rasmussen M.D."/>
            <person name="Reed L.K."/>
            <person name="Reenan R."/>
            <person name="Reily A."/>
            <person name="Remington K.A."/>
            <person name="Rieger T.T."/>
            <person name="Ritchie M.G."/>
            <person name="Robin C."/>
            <person name="Rogers Y.H."/>
            <person name="Rohde C."/>
            <person name="Rozas J."/>
            <person name="Rubenfield M.J."/>
            <person name="Ruiz A."/>
            <person name="Russo S."/>
            <person name="Salzberg S.L."/>
            <person name="Sanchez-Gracia A."/>
            <person name="Saranga D.J."/>
            <person name="Sato H."/>
            <person name="Schaeffer S.W."/>
            <person name="Schatz M.C."/>
            <person name="Schlenke T."/>
            <person name="Schwartz R."/>
            <person name="Segarra C."/>
            <person name="Singh R.S."/>
            <person name="Sirot L."/>
            <person name="Sirota M."/>
            <person name="Sisneros N.B."/>
            <person name="Smith C.D."/>
            <person name="Smith T.F."/>
            <person name="Spieth J."/>
            <person name="Stage D.E."/>
            <person name="Stark A."/>
            <person name="Stephan W."/>
            <person name="Strausberg R.L."/>
            <person name="Strempel S."/>
            <person name="Sturgill D."/>
            <person name="Sutton G."/>
            <person name="Sutton G.G."/>
            <person name="Tao W."/>
            <person name="Teichmann S."/>
            <person name="Tobari Y.N."/>
            <person name="Tomimura Y."/>
            <person name="Tsolas J.M."/>
            <person name="Valente V.L."/>
            <person name="Venter E."/>
            <person name="Venter J.C."/>
            <person name="Vicario S."/>
            <person name="Vieira F.G."/>
            <person name="Vilella A.J."/>
            <person name="Villasante A."/>
            <person name="Walenz B."/>
            <person name="Wang J."/>
            <person name="Wasserman M."/>
            <person name="Watts T."/>
            <person name="Wilson D."/>
            <person name="Wilson R.K."/>
            <person name="Wing R.A."/>
            <person name="Wolfner M.F."/>
            <person name="Wong A."/>
            <person name="Wong G.K."/>
            <person name="Wu C.I."/>
            <person name="Wu G."/>
            <person name="Yamamoto D."/>
            <person name="Yang H.P."/>
            <person name="Yang S.P."/>
            <person name="Yorke J.A."/>
            <person name="Yoshida K."/>
            <person name="Zdobnov E."/>
            <person name="Zhang P."/>
            <person name="Zhang Y."/>
            <person name="Zimin A.V."/>
            <person name="Baldwin J."/>
            <person name="Abdouelleil A."/>
            <person name="Abdulkadir J."/>
            <person name="Abebe A."/>
            <person name="Abera B."/>
            <person name="Abreu J."/>
            <person name="Acer S.C."/>
            <person name="Aftuck L."/>
            <person name="Alexander A."/>
            <person name="An P."/>
            <person name="Anderson E."/>
            <person name="Anderson S."/>
            <person name="Arachi H."/>
            <person name="Azer M."/>
            <person name="Bachantsang P."/>
            <person name="Barry A."/>
            <person name="Bayul T."/>
            <person name="Berlin A."/>
            <person name="Bessette D."/>
            <person name="Bloom T."/>
            <person name="Blye J."/>
            <person name="Boguslavskiy L."/>
            <person name="Bonnet C."/>
            <person name="Boukhgalter B."/>
            <person name="Bourzgui I."/>
            <person name="Brown A."/>
            <person name="Cahill P."/>
            <person name="Channer S."/>
            <person name="Cheshatsang Y."/>
            <person name="Chuda L."/>
            <person name="Citroen M."/>
            <person name="Collymore A."/>
            <person name="Cooke P."/>
            <person name="Costello M."/>
            <person name="D'Aco K."/>
            <person name="Daza R."/>
            <person name="De Haan G."/>
            <person name="DeGray S."/>
            <person name="DeMaso C."/>
            <person name="Dhargay N."/>
            <person name="Dooley K."/>
            <person name="Dooley E."/>
            <person name="Doricent M."/>
            <person name="Dorje P."/>
            <person name="Dorjee K."/>
            <person name="Dupes A."/>
            <person name="Elong R."/>
            <person name="Falk J."/>
            <person name="Farina A."/>
            <person name="Faro S."/>
            <person name="Ferguson D."/>
            <person name="Fisher S."/>
            <person name="Foley C.D."/>
            <person name="Franke A."/>
            <person name="Friedrich D."/>
            <person name="Gadbois L."/>
            <person name="Gearin G."/>
            <person name="Gearin C.R."/>
            <person name="Giannoukos G."/>
            <person name="Goode T."/>
            <person name="Graham J."/>
            <person name="Grandbois E."/>
            <person name="Grewal S."/>
            <person name="Gyaltsen K."/>
            <person name="Hafez N."/>
            <person name="Hagos B."/>
            <person name="Hall J."/>
            <person name="Henson C."/>
            <person name="Hollinger A."/>
            <person name="Honan T."/>
            <person name="Huard M.D."/>
            <person name="Hughes L."/>
            <person name="Hurhula B."/>
            <person name="Husby M.E."/>
            <person name="Kamat A."/>
            <person name="Kanga B."/>
            <person name="Kashin S."/>
            <person name="Khazanovich D."/>
            <person name="Kisner P."/>
            <person name="Lance K."/>
            <person name="Lara M."/>
            <person name="Lee W."/>
            <person name="Lennon N."/>
            <person name="Letendre F."/>
            <person name="LeVine R."/>
            <person name="Lipovsky A."/>
            <person name="Liu X."/>
            <person name="Liu J."/>
            <person name="Liu S."/>
            <person name="Lokyitsang T."/>
            <person name="Lokyitsang Y."/>
            <person name="Lubonja R."/>
            <person name="Lui A."/>
            <person name="MacDonald P."/>
            <person name="Magnisalis V."/>
            <person name="Maru K."/>
            <person name="Matthews C."/>
            <person name="McCusker W."/>
            <person name="McDonough S."/>
            <person name="Mehta T."/>
            <person name="Meldrim J."/>
            <person name="Meneus L."/>
            <person name="Mihai O."/>
            <person name="Mihalev A."/>
            <person name="Mihova T."/>
            <person name="Mittelman R."/>
            <person name="Mlenga V."/>
            <person name="Montmayeur A."/>
            <person name="Mulrain L."/>
            <person name="Navidi A."/>
            <person name="Naylor J."/>
            <person name="Negash T."/>
            <person name="Nguyen T."/>
            <person name="Nguyen N."/>
            <person name="Nicol R."/>
            <person name="Norbu C."/>
            <person name="Norbu N."/>
            <person name="Novod N."/>
            <person name="O'Neill B."/>
            <person name="Osman S."/>
            <person name="Markiewicz E."/>
            <person name="Oyono O.L."/>
            <person name="Patti C."/>
            <person name="Phunkhang P."/>
            <person name="Pierre F."/>
            <person name="Priest M."/>
            <person name="Raghuraman S."/>
            <person name="Rege F."/>
            <person name="Reyes R."/>
            <person name="Rise C."/>
            <person name="Rogov P."/>
            <person name="Ross K."/>
            <person name="Ryan E."/>
            <person name="Settipalli S."/>
            <person name="Shea T."/>
            <person name="Sherpa N."/>
            <person name="Shi L."/>
            <person name="Shih D."/>
            <person name="Sparrow T."/>
            <person name="Spaulding J."/>
            <person name="Stalker J."/>
            <person name="Stange-Thomann N."/>
            <person name="Stavropoulos S."/>
            <person name="Stone C."/>
            <person name="Strader C."/>
            <person name="Tesfaye S."/>
            <person name="Thomson T."/>
            <person name="Thoulutsang Y."/>
            <person name="Thoulutsang D."/>
            <person name="Topham K."/>
            <person name="Topping I."/>
            <person name="Tsamla T."/>
            <person name="Vassiliev H."/>
            <person name="Vo A."/>
            <person name="Wangchuk T."/>
            <person name="Wangdi T."/>
            <person name="Weiand M."/>
            <person name="Wilkinson J."/>
            <person name="Wilson A."/>
            <person name="Yadav S."/>
            <person name="Young G."/>
            <person name="Yu Q."/>
            <person name="Zembek L."/>
            <person name="Zhong D."/>
            <person name="Zimmer A."/>
            <person name="Zwirko Z."/>
            <person name="Jaffe D.B."/>
            <person name="Alvarez P."/>
            <person name="Brockman W."/>
            <person name="Butler J."/>
            <person name="Chin C."/>
            <person name="Gnerre S."/>
            <person name="Grabherr M."/>
            <person name="Kleber M."/>
            <person name="Mauceli E."/>
            <person name="MacCallum I."/>
        </authorList>
    </citation>
    <scope>NUCLEOTIDE SEQUENCE [LARGE SCALE GENOMIC DNA]</scope>
    <source>
        <strain evidence="12">Tucson 14030-0811.24</strain>
    </source>
</reference>
<dbReference type="HOGENOM" id="CLU_572753_0_0_1"/>
<dbReference type="InParanoid" id="B4NAL0"/>
<comment type="catalytic activity">
    <reaction evidence="7">
        <text>benzylamine + O2 + H2O = benzaldehyde + H2O2 + NH4(+)</text>
        <dbReference type="Rhea" id="RHEA:59424"/>
        <dbReference type="ChEBI" id="CHEBI:15377"/>
        <dbReference type="ChEBI" id="CHEBI:15379"/>
        <dbReference type="ChEBI" id="CHEBI:16240"/>
        <dbReference type="ChEBI" id="CHEBI:17169"/>
        <dbReference type="ChEBI" id="CHEBI:28938"/>
        <dbReference type="ChEBI" id="CHEBI:225238"/>
    </reaction>
    <physiologicalReaction direction="left-to-right" evidence="7">
        <dbReference type="Rhea" id="RHEA:59425"/>
    </physiologicalReaction>
</comment>
<dbReference type="GO" id="GO:0097621">
    <property type="term" value="F:monoamine oxidase activity"/>
    <property type="evidence" value="ECO:0007669"/>
    <property type="project" value="UniProtKB-EC"/>
</dbReference>
<comment type="catalytic activity">
    <reaction evidence="8">
        <text>N-acetylputrescine + O2 + H2O = 4-acetamidobutanal + H2O2 + NH4(+)</text>
        <dbReference type="Rhea" id="RHEA:70283"/>
        <dbReference type="ChEBI" id="CHEBI:7386"/>
        <dbReference type="ChEBI" id="CHEBI:15377"/>
        <dbReference type="ChEBI" id="CHEBI:15379"/>
        <dbReference type="ChEBI" id="CHEBI:16240"/>
        <dbReference type="ChEBI" id="CHEBI:28938"/>
        <dbReference type="ChEBI" id="CHEBI:58263"/>
    </reaction>
    <physiologicalReaction direction="left-to-right" evidence="8">
        <dbReference type="Rhea" id="RHEA:70284"/>
    </physiologicalReaction>
</comment>
<feature type="domain" description="Amine oxidase" evidence="10">
    <location>
        <begin position="104"/>
        <end position="410"/>
    </location>
</feature>
<evidence type="ECO:0000256" key="4">
    <source>
        <dbReference type="ARBA" id="ARBA00023002"/>
    </source>
</evidence>
<dbReference type="SUPFAM" id="SSF51905">
    <property type="entry name" value="FAD/NAD(P)-binding domain"/>
    <property type="match status" value="1"/>
</dbReference>
<feature type="transmembrane region" description="Helical" evidence="9">
    <location>
        <begin position="452"/>
        <end position="473"/>
    </location>
</feature>
<dbReference type="PhylomeDB" id="B4NAL0"/>
<evidence type="ECO:0000256" key="2">
    <source>
        <dbReference type="ARBA" id="ARBA00004362"/>
    </source>
</evidence>
<comment type="subcellular location">
    <subcellularLocation>
        <location evidence="2">Mitochondrion outer membrane</location>
        <topology evidence="2">Single-pass type IV membrane protein</topology>
        <orientation evidence="2">Cytoplasmic side</orientation>
    </subcellularLocation>
</comment>
<keyword evidence="9" id="KW-0812">Transmembrane</keyword>
<organism evidence="11 12">
    <name type="scientific">Drosophila willistoni</name>
    <name type="common">Fruit fly</name>
    <dbReference type="NCBI Taxonomy" id="7260"/>
    <lineage>
        <taxon>Eukaryota</taxon>
        <taxon>Metazoa</taxon>
        <taxon>Ecdysozoa</taxon>
        <taxon>Arthropoda</taxon>
        <taxon>Hexapoda</taxon>
        <taxon>Insecta</taxon>
        <taxon>Pterygota</taxon>
        <taxon>Neoptera</taxon>
        <taxon>Endopterygota</taxon>
        <taxon>Diptera</taxon>
        <taxon>Brachycera</taxon>
        <taxon>Muscomorpha</taxon>
        <taxon>Ephydroidea</taxon>
        <taxon>Drosophilidae</taxon>
        <taxon>Drosophila</taxon>
        <taxon>Sophophora</taxon>
    </lineage>
</organism>
<proteinExistence type="inferred from homology"/>
<protein>
    <recommendedName>
        <fullName evidence="9">Amine oxidase</fullName>
        <ecNumber evidence="9">1.4.3.-</ecNumber>
    </recommendedName>
</protein>
<evidence type="ECO:0000313" key="11">
    <source>
        <dbReference type="EMBL" id="EDW80824.1"/>
    </source>
</evidence>
<evidence type="ECO:0000256" key="3">
    <source>
        <dbReference type="ARBA" id="ARBA00005995"/>
    </source>
</evidence>
<keyword evidence="9" id="KW-0472">Membrane</keyword>
<comment type="function">
    <text evidence="5">Catalyzes the oxidative deamination of primary and some secondary amines such as neurotransmitters, and exogenous amines including the tertiary amine, neurotoxin 1-methyl-4-phenyl-1,2,3,6-tetrahydropyridine (MPTP), with concomitant reduction of oxygen to hydrogen peroxide and participates in the metabolism of neuroactive and vasoactive amines in the central nervous system and peripheral tissues. Preferentially degrades benzylamine and phenylethylamine.</text>
</comment>
<dbReference type="PANTHER" id="PTHR43563:SF1">
    <property type="entry name" value="AMINE OXIDASE [FLAVIN-CONTAINING] B"/>
    <property type="match status" value="1"/>
</dbReference>
<comment type="cofactor">
    <cofactor evidence="1 9">
        <name>FAD</name>
        <dbReference type="ChEBI" id="CHEBI:57692"/>
    </cofactor>
</comment>
<evidence type="ECO:0000256" key="8">
    <source>
        <dbReference type="ARBA" id="ARBA00049430"/>
    </source>
</evidence>
<dbReference type="GO" id="GO:0005741">
    <property type="term" value="C:mitochondrial outer membrane"/>
    <property type="evidence" value="ECO:0007669"/>
    <property type="project" value="UniProtKB-SubCell"/>
</dbReference>
<keyword evidence="4 9" id="KW-0560">Oxidoreductase</keyword>
<dbReference type="KEGG" id="dwi:6647825"/>
<dbReference type="InterPro" id="IPR050703">
    <property type="entry name" value="Flavin_MAO"/>
</dbReference>
<evidence type="ECO:0000256" key="6">
    <source>
        <dbReference type="ARBA" id="ARBA00048448"/>
    </source>
</evidence>
<dbReference type="OMA" id="MEQHICH"/>
<dbReference type="PRINTS" id="PR00757">
    <property type="entry name" value="AMINEOXDASEF"/>
</dbReference>
<evidence type="ECO:0000313" key="12">
    <source>
        <dbReference type="Proteomes" id="UP000007798"/>
    </source>
</evidence>
<accession>B4NAL0</accession>
<comment type="similarity">
    <text evidence="3 9">Belongs to the flavin monoamine oxidase family.</text>
</comment>
<dbReference type="STRING" id="7260.B4NAL0"/>
<evidence type="ECO:0000256" key="1">
    <source>
        <dbReference type="ARBA" id="ARBA00001974"/>
    </source>
</evidence>
<name>B4NAL0_DROWI</name>
<dbReference type="PANTHER" id="PTHR43563">
    <property type="entry name" value="AMINE OXIDASE"/>
    <property type="match status" value="1"/>
</dbReference>
<dbReference type="Gene3D" id="3.50.50.60">
    <property type="entry name" value="FAD/NAD(P)-binding domain"/>
    <property type="match status" value="1"/>
</dbReference>
<dbReference type="SUPFAM" id="SSF54373">
    <property type="entry name" value="FAD-linked reductases, C-terminal domain"/>
    <property type="match status" value="1"/>
</dbReference>